<dbReference type="Proteomes" id="UP001163105">
    <property type="component" value="Unassembled WGS sequence"/>
</dbReference>
<protein>
    <submittedName>
        <fullName evidence="1">Uncharacterized protein</fullName>
    </submittedName>
</protein>
<organism evidence="1 2">
    <name type="scientific">Purpureocillium lavendulum</name>
    <dbReference type="NCBI Taxonomy" id="1247861"/>
    <lineage>
        <taxon>Eukaryota</taxon>
        <taxon>Fungi</taxon>
        <taxon>Dikarya</taxon>
        <taxon>Ascomycota</taxon>
        <taxon>Pezizomycotina</taxon>
        <taxon>Sordariomycetes</taxon>
        <taxon>Hypocreomycetidae</taxon>
        <taxon>Hypocreales</taxon>
        <taxon>Ophiocordycipitaceae</taxon>
        <taxon>Purpureocillium</taxon>
    </lineage>
</organism>
<evidence type="ECO:0000313" key="1">
    <source>
        <dbReference type="EMBL" id="KAJ6441880.1"/>
    </source>
</evidence>
<accession>A0AB34FRL5</accession>
<comment type="caution">
    <text evidence="1">The sequence shown here is derived from an EMBL/GenBank/DDBJ whole genome shotgun (WGS) entry which is preliminary data.</text>
</comment>
<proteinExistence type="predicted"/>
<sequence>MGYPESGPEARARVVVVVAGGDGTGYEVIHDGREQYEVEAGMHTDSVTAARGETRRLQKPLQTLGRGVLDRATGLVAVRSWHGPLSTVTAERKGARDGEPSACQRPVIAPVALVGSRPLETDCMAC</sequence>
<name>A0AB34FRL5_9HYPO</name>
<reference evidence="1" key="1">
    <citation type="submission" date="2023-01" db="EMBL/GenBank/DDBJ databases">
        <title>The growth and conidiation of Purpureocillium lavendulum are regulated by nitrogen source and histone H3K14 acetylation.</title>
        <authorList>
            <person name="Tang P."/>
            <person name="Han J."/>
            <person name="Zhang C."/>
            <person name="Tang P."/>
            <person name="Qi F."/>
            <person name="Zhang K."/>
            <person name="Liang L."/>
        </authorList>
    </citation>
    <scope>NUCLEOTIDE SEQUENCE</scope>
    <source>
        <strain evidence="1">YMF1.00683</strain>
    </source>
</reference>
<dbReference type="EMBL" id="JAQHRD010000004">
    <property type="protein sequence ID" value="KAJ6441880.1"/>
    <property type="molecule type" value="Genomic_DNA"/>
</dbReference>
<dbReference type="AlphaFoldDB" id="A0AB34FRL5"/>
<keyword evidence="2" id="KW-1185">Reference proteome</keyword>
<gene>
    <name evidence="1" type="ORF">O9K51_05431</name>
</gene>
<evidence type="ECO:0000313" key="2">
    <source>
        <dbReference type="Proteomes" id="UP001163105"/>
    </source>
</evidence>